<evidence type="ECO:0000313" key="2">
    <source>
        <dbReference type="Proteomes" id="UP000709959"/>
    </source>
</evidence>
<comment type="caution">
    <text evidence="1">The sequence shown here is derived from an EMBL/GenBank/DDBJ whole genome shotgun (WGS) entry which is preliminary data.</text>
</comment>
<name>A0A936F1F1_9BACT</name>
<proteinExistence type="predicted"/>
<dbReference type="EMBL" id="JADKCH010000004">
    <property type="protein sequence ID" value="MBK8572379.1"/>
    <property type="molecule type" value="Genomic_DNA"/>
</dbReference>
<reference evidence="1 2" key="1">
    <citation type="submission" date="2020-10" db="EMBL/GenBank/DDBJ databases">
        <title>Connecting structure to function with the recovery of over 1000 high-quality activated sludge metagenome-assembled genomes encoding full-length rRNA genes using long-read sequencing.</title>
        <authorList>
            <person name="Singleton C.M."/>
            <person name="Petriglieri F."/>
            <person name="Kristensen J.M."/>
            <person name="Kirkegaard R.H."/>
            <person name="Michaelsen T.Y."/>
            <person name="Andersen M.H."/>
            <person name="Karst S.M."/>
            <person name="Dueholm M.S."/>
            <person name="Nielsen P.H."/>
            <person name="Albertsen M."/>
        </authorList>
    </citation>
    <scope>NUCLEOTIDE SEQUENCE [LARGE SCALE GENOMIC DNA]</scope>
    <source>
        <strain evidence="1">OdNE_18-Q3-R46-58_MAXAC.008</strain>
    </source>
</reference>
<protein>
    <submittedName>
        <fullName evidence="1">Uncharacterized protein</fullName>
    </submittedName>
</protein>
<dbReference type="Proteomes" id="UP000709959">
    <property type="component" value="Unassembled WGS sequence"/>
</dbReference>
<dbReference type="AlphaFoldDB" id="A0A936F1F1"/>
<gene>
    <name evidence="1" type="ORF">IPN91_06950</name>
</gene>
<organism evidence="1 2">
    <name type="scientific">Candidatus Geothrix odensensis</name>
    <dbReference type="NCBI Taxonomy" id="2954440"/>
    <lineage>
        <taxon>Bacteria</taxon>
        <taxon>Pseudomonadati</taxon>
        <taxon>Acidobacteriota</taxon>
        <taxon>Holophagae</taxon>
        <taxon>Holophagales</taxon>
        <taxon>Holophagaceae</taxon>
        <taxon>Geothrix</taxon>
    </lineage>
</organism>
<evidence type="ECO:0000313" key="1">
    <source>
        <dbReference type="EMBL" id="MBK8572379.1"/>
    </source>
</evidence>
<sequence>MSGTGPSGSPQARFEDGLRFLATALALEIDHRNSAAIVSAACDAIQCFLVTFEAAGRHHLPDPDGETARLRGQLEALLTPRQSPEAAARHALEAARLARDQASRLLPRLLG</sequence>
<accession>A0A936F1F1</accession>